<gene>
    <name evidence="2" type="ORF">AUP42_08025</name>
</gene>
<reference evidence="2 3" key="1">
    <citation type="submission" date="2015-12" db="EMBL/GenBank/DDBJ databases">
        <title>Genome sequence of Thalassospira lucentensis MCCC 1A02072.</title>
        <authorList>
            <person name="Lu L."/>
            <person name="Lai Q."/>
            <person name="Shao Z."/>
            <person name="Qian P."/>
        </authorList>
    </citation>
    <scope>NUCLEOTIDE SEQUENCE [LARGE SCALE GENOMIC DNA]</scope>
    <source>
        <strain evidence="2 3">MCCC 1A02072</strain>
    </source>
</reference>
<dbReference type="EMBL" id="LPVY01000025">
    <property type="protein sequence ID" value="KZB60492.1"/>
    <property type="molecule type" value="Genomic_DNA"/>
</dbReference>
<accession>A0A154KZU4</accession>
<protein>
    <recommendedName>
        <fullName evidence="4">DUF4393 domain-containing protein</fullName>
    </recommendedName>
</protein>
<name>A0A154KZU4_9PROT</name>
<organism evidence="2 3">
    <name type="scientific">Thalassospira lucentensis</name>
    <dbReference type="NCBI Taxonomy" id="168935"/>
    <lineage>
        <taxon>Bacteria</taxon>
        <taxon>Pseudomonadati</taxon>
        <taxon>Pseudomonadota</taxon>
        <taxon>Alphaproteobacteria</taxon>
        <taxon>Rhodospirillales</taxon>
        <taxon>Thalassospiraceae</taxon>
        <taxon>Thalassospira</taxon>
    </lineage>
</organism>
<comment type="caution">
    <text evidence="2">The sequence shown here is derived from an EMBL/GenBank/DDBJ whole genome shotgun (WGS) entry which is preliminary data.</text>
</comment>
<feature type="coiled-coil region" evidence="1">
    <location>
        <begin position="62"/>
        <end position="89"/>
    </location>
</feature>
<evidence type="ECO:0000313" key="2">
    <source>
        <dbReference type="EMBL" id="KZB60492.1"/>
    </source>
</evidence>
<dbReference type="OrthoDB" id="7834651at2"/>
<evidence type="ECO:0000256" key="1">
    <source>
        <dbReference type="SAM" id="Coils"/>
    </source>
</evidence>
<evidence type="ECO:0008006" key="4">
    <source>
        <dbReference type="Google" id="ProtNLM"/>
    </source>
</evidence>
<sequence length="270" mass="30541">MADDIEKPEMPKGGGKKAKVARGALQAVGGAVPLVGGLVSAVAGAWSEHEQEQVNRFFDHWIRMLHDELKEKEETIIEIMARLDMQDEEVIKRVESPQYQSLLKKAFRDWSGAESNDKRVFIRNILTNAAQTSISSDDVIKMYLDWLEKYSLMHFQVIAAIYNQPGITRGGMWRSIGKGDVREDSADADLFKLLIRDLSTGGIIRQHRETDYYGNSIAKRSQRRPKGSGPKPAVSAFDDVEEYELTDLGKQFVHYAMTEQTVKIEFDQSD</sequence>
<dbReference type="RefSeq" id="WP_062953490.1">
    <property type="nucleotide sequence ID" value="NZ_LPVY01000025.1"/>
</dbReference>
<evidence type="ECO:0000313" key="3">
    <source>
        <dbReference type="Proteomes" id="UP000076335"/>
    </source>
</evidence>
<dbReference type="Proteomes" id="UP000076335">
    <property type="component" value="Unassembled WGS sequence"/>
</dbReference>
<proteinExistence type="predicted"/>
<keyword evidence="1" id="KW-0175">Coiled coil</keyword>
<dbReference type="AlphaFoldDB" id="A0A154KZU4"/>